<protein>
    <submittedName>
        <fullName evidence="9">Raffinose/stachyose/melibiose transport system permease protein</fullName>
    </submittedName>
</protein>
<evidence type="ECO:0000256" key="1">
    <source>
        <dbReference type="ARBA" id="ARBA00004651"/>
    </source>
</evidence>
<dbReference type="GO" id="GO:0005886">
    <property type="term" value="C:plasma membrane"/>
    <property type="evidence" value="ECO:0007669"/>
    <property type="project" value="UniProtKB-SubCell"/>
</dbReference>
<comment type="caution">
    <text evidence="9">The sequence shown here is derived from an EMBL/GenBank/DDBJ whole genome shotgun (WGS) entry which is preliminary data.</text>
</comment>
<feature type="transmembrane region" description="Helical" evidence="7">
    <location>
        <begin position="112"/>
        <end position="132"/>
    </location>
</feature>
<dbReference type="PANTHER" id="PTHR32243">
    <property type="entry name" value="MALTOSE TRANSPORT SYSTEM PERMEASE-RELATED"/>
    <property type="match status" value="1"/>
</dbReference>
<keyword evidence="3" id="KW-1003">Cell membrane</keyword>
<keyword evidence="5 7" id="KW-1133">Transmembrane helix</keyword>
<dbReference type="SUPFAM" id="SSF161098">
    <property type="entry name" value="MetI-like"/>
    <property type="match status" value="1"/>
</dbReference>
<dbReference type="Pfam" id="PF00528">
    <property type="entry name" value="BPD_transp_1"/>
    <property type="match status" value="1"/>
</dbReference>
<evidence type="ECO:0000256" key="2">
    <source>
        <dbReference type="ARBA" id="ARBA00022448"/>
    </source>
</evidence>
<evidence type="ECO:0000256" key="4">
    <source>
        <dbReference type="ARBA" id="ARBA00022692"/>
    </source>
</evidence>
<dbReference type="InterPro" id="IPR000515">
    <property type="entry name" value="MetI-like"/>
</dbReference>
<reference evidence="9 10" key="1">
    <citation type="submission" date="2018-05" db="EMBL/GenBank/DDBJ databases">
        <title>The Hungate 1000. A catalogue of reference genomes from the rumen microbiome.</title>
        <authorList>
            <person name="Kelly W."/>
        </authorList>
    </citation>
    <scope>NUCLEOTIDE SEQUENCE [LARGE SCALE GENOMIC DNA]</scope>
    <source>
        <strain evidence="9 10">NLAE-zl-C242</strain>
    </source>
</reference>
<dbReference type="PROSITE" id="PS50928">
    <property type="entry name" value="ABC_TM1"/>
    <property type="match status" value="1"/>
</dbReference>
<feature type="transmembrane region" description="Helical" evidence="7">
    <location>
        <begin position="15"/>
        <end position="37"/>
    </location>
</feature>
<proteinExistence type="inferred from homology"/>
<dbReference type="Gene3D" id="1.10.3720.10">
    <property type="entry name" value="MetI-like"/>
    <property type="match status" value="1"/>
</dbReference>
<evidence type="ECO:0000259" key="8">
    <source>
        <dbReference type="PROSITE" id="PS50928"/>
    </source>
</evidence>
<feature type="transmembrane region" description="Helical" evidence="7">
    <location>
        <begin position="79"/>
        <end position="100"/>
    </location>
</feature>
<dbReference type="CDD" id="cd06261">
    <property type="entry name" value="TM_PBP2"/>
    <property type="match status" value="1"/>
</dbReference>
<dbReference type="InterPro" id="IPR050901">
    <property type="entry name" value="BP-dep_ABC_trans_perm"/>
</dbReference>
<evidence type="ECO:0000313" key="10">
    <source>
        <dbReference type="Proteomes" id="UP000245845"/>
    </source>
</evidence>
<comment type="similarity">
    <text evidence="7">Belongs to the binding-protein-dependent transport system permease family.</text>
</comment>
<dbReference type="Proteomes" id="UP000245845">
    <property type="component" value="Unassembled WGS sequence"/>
</dbReference>
<feature type="transmembrane region" description="Helical" evidence="7">
    <location>
        <begin position="188"/>
        <end position="213"/>
    </location>
</feature>
<gene>
    <name evidence="9" type="ORF">A8806_106222</name>
</gene>
<evidence type="ECO:0000256" key="3">
    <source>
        <dbReference type="ARBA" id="ARBA00022475"/>
    </source>
</evidence>
<feature type="transmembrane region" description="Helical" evidence="7">
    <location>
        <begin position="249"/>
        <end position="267"/>
    </location>
</feature>
<keyword evidence="6 7" id="KW-0472">Membrane</keyword>
<evidence type="ECO:0000256" key="5">
    <source>
        <dbReference type="ARBA" id="ARBA00022989"/>
    </source>
</evidence>
<keyword evidence="2 7" id="KW-0813">Transport</keyword>
<accession>A0A2Y9BE86</accession>
<dbReference type="InterPro" id="IPR035906">
    <property type="entry name" value="MetI-like_sf"/>
</dbReference>
<name>A0A2Y9BE86_9FIRM</name>
<dbReference type="GO" id="GO:0055085">
    <property type="term" value="P:transmembrane transport"/>
    <property type="evidence" value="ECO:0007669"/>
    <property type="project" value="InterPro"/>
</dbReference>
<feature type="domain" description="ABC transmembrane type-1" evidence="8">
    <location>
        <begin position="75"/>
        <end position="267"/>
    </location>
</feature>
<comment type="subcellular location">
    <subcellularLocation>
        <location evidence="1 7">Cell membrane</location>
        <topology evidence="1 7">Multi-pass membrane protein</topology>
    </subcellularLocation>
</comment>
<keyword evidence="4 7" id="KW-0812">Transmembrane</keyword>
<dbReference type="EMBL" id="QGDL01000006">
    <property type="protein sequence ID" value="PWJ29483.1"/>
    <property type="molecule type" value="Genomic_DNA"/>
</dbReference>
<evidence type="ECO:0000256" key="7">
    <source>
        <dbReference type="RuleBase" id="RU363032"/>
    </source>
</evidence>
<evidence type="ECO:0000313" key="9">
    <source>
        <dbReference type="EMBL" id="PWJ29483.1"/>
    </source>
</evidence>
<sequence length="282" mass="31538">MKGGDGVKSRKWKKIMLYVVAVIWLLATIIPLLYVFISSFKTNDEMYRSALNLPIQWKIENYAVANELGHSFRSIGNSLLVAISTTIIEIIVAMMAAYAISRKRHVFFARHAYMLFVIGVMVPIHSTLIPISSMAADWGLKNNFGYLVLVYVCFNLAQGIFLFTGFLDSVSREIDEAAIIDGCSDFRLLRSILLPICKPIIATEAIFSFIYAYGELVFSLTLISEPAKYTVPRAMLSFWGEFSAQMGPQYAFIILSVIPVVIIYVLFHNQIQSGVMSGAIKG</sequence>
<evidence type="ECO:0000256" key="6">
    <source>
        <dbReference type="ARBA" id="ARBA00023136"/>
    </source>
</evidence>
<dbReference type="AlphaFoldDB" id="A0A2Y9BE86"/>
<dbReference type="PANTHER" id="PTHR32243:SF24">
    <property type="entry name" value="DIACETYLCHITOBIOSE UPTAKE SYSTEM PERMEASE PROTEIN NGCG"/>
    <property type="match status" value="1"/>
</dbReference>
<keyword evidence="10" id="KW-1185">Reference proteome</keyword>
<organism evidence="9 10">
    <name type="scientific">Faecalicatena orotica</name>
    <dbReference type="NCBI Taxonomy" id="1544"/>
    <lineage>
        <taxon>Bacteria</taxon>
        <taxon>Bacillati</taxon>
        <taxon>Bacillota</taxon>
        <taxon>Clostridia</taxon>
        <taxon>Lachnospirales</taxon>
        <taxon>Lachnospiraceae</taxon>
        <taxon>Faecalicatena</taxon>
    </lineage>
</organism>
<feature type="transmembrane region" description="Helical" evidence="7">
    <location>
        <begin position="144"/>
        <end position="167"/>
    </location>
</feature>